<comment type="cofactor">
    <cofactor evidence="1">
        <name>Mg(2+)</name>
        <dbReference type="ChEBI" id="CHEBI:18420"/>
    </cofactor>
</comment>
<reference evidence="25 26" key="1">
    <citation type="journal article" date="2019" name="Nat. Microbiol.">
        <title>Wide diversity of methane and short-chain alkane metabolisms in uncultured archaea.</title>
        <authorList>
            <person name="Borrel G."/>
            <person name="Adam P.S."/>
            <person name="McKay L.J."/>
            <person name="Chen L.X."/>
            <person name="Sierra-Garcia I.N."/>
            <person name="Sieber C.M."/>
            <person name="Letourneur Q."/>
            <person name="Ghozlane A."/>
            <person name="Andersen G.L."/>
            <person name="Li W.J."/>
            <person name="Hallam S.J."/>
            <person name="Muyzer G."/>
            <person name="de Oliveira V.M."/>
            <person name="Inskeep W.P."/>
            <person name="Banfield J.F."/>
            <person name="Gribaldo S."/>
        </authorList>
    </citation>
    <scope>NUCLEOTIDE SEQUENCE [LARGE SCALE GENOMIC DNA]</scope>
    <source>
        <strain evidence="25">NM1b</strain>
    </source>
</reference>
<keyword evidence="12" id="KW-0832">Ubl conjugation</keyword>
<dbReference type="SMART" id="SM00481">
    <property type="entry name" value="POLIIIAc"/>
    <property type="match status" value="1"/>
</dbReference>
<comment type="catalytic activity">
    <reaction evidence="21">
        <text>DNA(n) + a 2'-deoxyribonucleoside 5'-triphosphate = DNA(n+1) + diphosphate</text>
        <dbReference type="Rhea" id="RHEA:22508"/>
        <dbReference type="Rhea" id="RHEA-COMP:17339"/>
        <dbReference type="Rhea" id="RHEA-COMP:17340"/>
        <dbReference type="ChEBI" id="CHEBI:33019"/>
        <dbReference type="ChEBI" id="CHEBI:61560"/>
        <dbReference type="ChEBI" id="CHEBI:173112"/>
        <dbReference type="EC" id="2.7.7.7"/>
    </reaction>
</comment>
<dbReference type="InterPro" id="IPR027421">
    <property type="entry name" value="DNA_pol_lamdba_lyase_dom_sf"/>
</dbReference>
<dbReference type="GO" id="GO:0004527">
    <property type="term" value="F:exonuclease activity"/>
    <property type="evidence" value="ECO:0007669"/>
    <property type="project" value="UniProtKB-KW"/>
</dbReference>
<dbReference type="SMART" id="SM00278">
    <property type="entry name" value="HhH1"/>
    <property type="match status" value="3"/>
</dbReference>
<proteinExistence type="predicted"/>
<keyword evidence="13" id="KW-0239">DNA-directed DNA polymerase</keyword>
<dbReference type="Pfam" id="PF14716">
    <property type="entry name" value="HHH_8"/>
    <property type="match status" value="1"/>
</dbReference>
<dbReference type="SUPFAM" id="SSF47802">
    <property type="entry name" value="DNA polymerase beta, N-terminal domain-like"/>
    <property type="match status" value="1"/>
</dbReference>
<evidence type="ECO:0000256" key="20">
    <source>
        <dbReference type="ARBA" id="ARBA00045548"/>
    </source>
</evidence>
<feature type="domain" description="DNA-directed DNA polymerase X" evidence="24">
    <location>
        <begin position="1"/>
        <end position="312"/>
    </location>
</feature>
<feature type="domain" description="Helix-hairpin-helix DNA-binding motif class 1" evidence="22">
    <location>
        <begin position="51"/>
        <end position="70"/>
    </location>
</feature>
<evidence type="ECO:0000256" key="10">
    <source>
        <dbReference type="ARBA" id="ARBA00022705"/>
    </source>
</evidence>
<evidence type="ECO:0000256" key="21">
    <source>
        <dbReference type="ARBA" id="ARBA00049244"/>
    </source>
</evidence>
<dbReference type="Pfam" id="PF02811">
    <property type="entry name" value="PHP"/>
    <property type="match status" value="1"/>
</dbReference>
<keyword evidence="6" id="KW-0488">Methylation</keyword>
<keyword evidence="10" id="KW-0235">DNA replication</keyword>
<evidence type="ECO:0000313" key="25">
    <source>
        <dbReference type="EMBL" id="RZN68874.1"/>
    </source>
</evidence>
<dbReference type="SUPFAM" id="SSF89550">
    <property type="entry name" value="PHP domain-like"/>
    <property type="match status" value="1"/>
</dbReference>
<evidence type="ECO:0000256" key="7">
    <source>
        <dbReference type="ARBA" id="ARBA00022634"/>
    </source>
</evidence>
<dbReference type="GO" id="GO:0140078">
    <property type="term" value="F:class I DNA-(apurinic or apyrimidinic site) endonuclease activity"/>
    <property type="evidence" value="ECO:0007669"/>
    <property type="project" value="UniProtKB-EC"/>
</dbReference>
<keyword evidence="25" id="KW-0378">Hydrolase</keyword>
<evidence type="ECO:0000256" key="5">
    <source>
        <dbReference type="ARBA" id="ARBA00020020"/>
    </source>
</evidence>
<sequence>MKNKELAQIFNRMADALEFRGENPFKVGAYRKVARRLSDLSEDIEIIAKEGRLCEVPGIGKAISKKIKEYLKTGEMKSYKDTLSSIPNGLLDLIEIQGIGPKTLGLIYSRLNVESIEELENVIRDGSLARLPGMGGKRVSNIQKSIEYFKKSEGRILLGTALPLIDEIINELKKAGVKKVSPAGSFRRIRDTVGDLDILAAGEDGGKVIKIFTELPIVERVLAAGKTKGSVLIKGGIQIDLRVVEESSYGSALQYFTGSKSHNIKLRKIAMKKGLKLNEYGVFRGDEKMAGKIEGEVYAALDLPYIPPELREDGGEIEAAISGKLPKLVEMEDIKGDLHVHSKYSDGTASLKEIALESKKFGYDYVAVCDHSRSAKYARGLSIDLLSERNREIDLLNDKIEGITLLKGTEVDILGDGSLDYPDDLLKELDLVVAAIHQGFEKNVTERMLSAMDDPNVDVIAHPTGRLISGREGYEVDLDKIIKRAKETKTALEINAYPDRLDLNDINCRKAKEGGIKLSIGTDAHSLGMMRYMNLGIGVARRGWLEKEDVLNTSPSDKLRKVMS</sequence>
<comment type="subcellular location">
    <subcellularLocation>
        <location evidence="2">Cytoplasm</location>
    </subcellularLocation>
</comment>
<dbReference type="EC" id="4.2.99.18" evidence="4"/>
<evidence type="ECO:0000313" key="26">
    <source>
        <dbReference type="Proteomes" id="UP000320766"/>
    </source>
</evidence>
<dbReference type="CDD" id="cd00141">
    <property type="entry name" value="NT_POLXc"/>
    <property type="match status" value="1"/>
</dbReference>
<dbReference type="InterPro" id="IPR002008">
    <property type="entry name" value="DNA_pol_X_beta-like"/>
</dbReference>
<keyword evidence="9" id="KW-0548">Nucleotidyltransferase</keyword>
<name>A0A520KW90_9EURY</name>
<dbReference type="GO" id="GO:0003677">
    <property type="term" value="F:DNA binding"/>
    <property type="evidence" value="ECO:0007669"/>
    <property type="project" value="InterPro"/>
</dbReference>
<evidence type="ECO:0000259" key="23">
    <source>
        <dbReference type="SMART" id="SM00481"/>
    </source>
</evidence>
<dbReference type="Proteomes" id="UP000320766">
    <property type="component" value="Unassembled WGS sequence"/>
</dbReference>
<comment type="catalytic activity">
    <reaction evidence="18">
        <text>2'-deoxyribonucleotide-(2'-deoxyribose 5'-phosphate)-2'-deoxyribonucleotide-DNA = a 3'-end 2'-deoxyribonucleotide-(2,3-dehydro-2,3-deoxyribose 5'-phosphate)-DNA + a 5'-end 5'-phospho-2'-deoxyribonucleoside-DNA + H(+)</text>
        <dbReference type="Rhea" id="RHEA:66592"/>
        <dbReference type="Rhea" id="RHEA-COMP:13180"/>
        <dbReference type="Rhea" id="RHEA-COMP:16897"/>
        <dbReference type="Rhea" id="RHEA-COMP:17067"/>
        <dbReference type="ChEBI" id="CHEBI:15378"/>
        <dbReference type="ChEBI" id="CHEBI:136412"/>
        <dbReference type="ChEBI" id="CHEBI:157695"/>
        <dbReference type="ChEBI" id="CHEBI:167181"/>
        <dbReference type="EC" id="4.2.99.18"/>
    </reaction>
</comment>
<dbReference type="EC" id="2.7.7.7" evidence="3"/>
<comment type="catalytic activity">
    <reaction evidence="19">
        <text>a 5'-end 2'-deoxyribose-2'-deoxyribonucleotide-DNA = (2E,4S)-4-hydroxypenten-2-al-5-phosphate + a 5'-end 5'-phospho-2'-deoxyribonucleoside-DNA + H(+)</text>
        <dbReference type="Rhea" id="RHEA:76255"/>
        <dbReference type="Rhea" id="RHEA-COMP:13180"/>
        <dbReference type="Rhea" id="RHEA-COMP:18657"/>
        <dbReference type="ChEBI" id="CHEBI:15378"/>
        <dbReference type="ChEBI" id="CHEBI:136412"/>
        <dbReference type="ChEBI" id="CHEBI:195194"/>
        <dbReference type="ChEBI" id="CHEBI:195195"/>
    </reaction>
</comment>
<dbReference type="PRINTS" id="PR00870">
    <property type="entry name" value="DNAPOLXBETA"/>
</dbReference>
<keyword evidence="25" id="KW-0269">Exonuclease</keyword>
<keyword evidence="8" id="KW-0808">Transferase</keyword>
<dbReference type="InterPro" id="IPR050243">
    <property type="entry name" value="PHP_phosphatase"/>
</dbReference>
<evidence type="ECO:0000256" key="1">
    <source>
        <dbReference type="ARBA" id="ARBA00001946"/>
    </source>
</evidence>
<comment type="caution">
    <text evidence="25">The sequence shown here is derived from an EMBL/GenBank/DDBJ whole genome shotgun (WGS) entry which is preliminary data.</text>
</comment>
<evidence type="ECO:0000256" key="6">
    <source>
        <dbReference type="ARBA" id="ARBA00022481"/>
    </source>
</evidence>
<dbReference type="InterPro" id="IPR004013">
    <property type="entry name" value="PHP_dom"/>
</dbReference>
<evidence type="ECO:0000256" key="2">
    <source>
        <dbReference type="ARBA" id="ARBA00004496"/>
    </source>
</evidence>
<dbReference type="Gene3D" id="3.20.20.140">
    <property type="entry name" value="Metal-dependent hydrolases"/>
    <property type="match status" value="1"/>
</dbReference>
<evidence type="ECO:0000256" key="19">
    <source>
        <dbReference type="ARBA" id="ARBA00044678"/>
    </source>
</evidence>
<evidence type="ECO:0000256" key="13">
    <source>
        <dbReference type="ARBA" id="ARBA00022932"/>
    </source>
</evidence>
<evidence type="ECO:0000256" key="11">
    <source>
        <dbReference type="ARBA" id="ARBA00022763"/>
    </source>
</evidence>
<dbReference type="InterPro" id="IPR037160">
    <property type="entry name" value="DNA_Pol_thumb_sf"/>
</dbReference>
<dbReference type="NCBIfam" id="NF006375">
    <property type="entry name" value="PRK08609.1"/>
    <property type="match status" value="1"/>
</dbReference>
<dbReference type="CDD" id="cd07436">
    <property type="entry name" value="PHP_PolX"/>
    <property type="match status" value="1"/>
</dbReference>
<evidence type="ECO:0000256" key="4">
    <source>
        <dbReference type="ARBA" id="ARBA00012720"/>
    </source>
</evidence>
<evidence type="ECO:0000256" key="17">
    <source>
        <dbReference type="ARBA" id="ARBA00035726"/>
    </source>
</evidence>
<keyword evidence="14" id="KW-0915">Sodium</keyword>
<dbReference type="GO" id="GO:0003887">
    <property type="term" value="F:DNA-directed DNA polymerase activity"/>
    <property type="evidence" value="ECO:0007669"/>
    <property type="project" value="UniProtKB-KW"/>
</dbReference>
<accession>A0A520KW90</accession>
<evidence type="ECO:0000259" key="24">
    <source>
        <dbReference type="SMART" id="SM00483"/>
    </source>
</evidence>
<dbReference type="InterPro" id="IPR003141">
    <property type="entry name" value="Pol/His_phosphatase_N"/>
</dbReference>
<evidence type="ECO:0000256" key="3">
    <source>
        <dbReference type="ARBA" id="ARBA00012417"/>
    </source>
</evidence>
<keyword evidence="25" id="KW-0540">Nuclease</keyword>
<dbReference type="Gene3D" id="1.10.150.110">
    <property type="entry name" value="DNA polymerase beta, N-terminal domain-like"/>
    <property type="match status" value="1"/>
</dbReference>
<dbReference type="GO" id="GO:0042578">
    <property type="term" value="F:phosphoric ester hydrolase activity"/>
    <property type="evidence" value="ECO:0007669"/>
    <property type="project" value="TreeGrafter"/>
</dbReference>
<dbReference type="PIRSF" id="PIRSF005047">
    <property type="entry name" value="UCP005047_YshC"/>
    <property type="match status" value="1"/>
</dbReference>
<dbReference type="Gene3D" id="1.10.150.20">
    <property type="entry name" value="5' to 3' exonuclease, C-terminal subdomain"/>
    <property type="match status" value="1"/>
</dbReference>
<evidence type="ECO:0000256" key="14">
    <source>
        <dbReference type="ARBA" id="ARBA00023053"/>
    </source>
</evidence>
<dbReference type="Pfam" id="PF14520">
    <property type="entry name" value="HHH_5"/>
    <property type="match status" value="1"/>
</dbReference>
<dbReference type="Gene3D" id="3.30.210.10">
    <property type="entry name" value="DNA polymerase, thumb domain"/>
    <property type="match status" value="1"/>
</dbReference>
<keyword evidence="7" id="KW-0237">DNA synthesis</keyword>
<dbReference type="InterPro" id="IPR043519">
    <property type="entry name" value="NT_sf"/>
</dbReference>
<dbReference type="PANTHER" id="PTHR36928:SF1">
    <property type="entry name" value="PHOSPHATASE YCDX-RELATED"/>
    <property type="match status" value="1"/>
</dbReference>
<feature type="domain" description="Polymerase/histidinol phosphatase N-terminal" evidence="23">
    <location>
        <begin position="336"/>
        <end position="415"/>
    </location>
</feature>
<evidence type="ECO:0000256" key="15">
    <source>
        <dbReference type="ARBA" id="ARBA00023204"/>
    </source>
</evidence>
<dbReference type="EMBL" id="RXIL01000093">
    <property type="protein sequence ID" value="RZN68874.1"/>
    <property type="molecule type" value="Genomic_DNA"/>
</dbReference>
<evidence type="ECO:0000256" key="16">
    <source>
        <dbReference type="ARBA" id="ARBA00035717"/>
    </source>
</evidence>
<dbReference type="SUPFAM" id="SSF81301">
    <property type="entry name" value="Nucleotidyltransferase"/>
    <property type="match status" value="1"/>
</dbReference>
<dbReference type="PANTHER" id="PTHR36928">
    <property type="entry name" value="PHOSPHATASE YCDX-RELATED"/>
    <property type="match status" value="1"/>
</dbReference>
<dbReference type="GO" id="GO:0005829">
    <property type="term" value="C:cytosol"/>
    <property type="evidence" value="ECO:0007669"/>
    <property type="project" value="TreeGrafter"/>
</dbReference>
<keyword evidence="15" id="KW-0234">DNA repair</keyword>
<dbReference type="GO" id="GO:0006281">
    <property type="term" value="P:DNA repair"/>
    <property type="evidence" value="ECO:0007669"/>
    <property type="project" value="UniProtKB-KW"/>
</dbReference>
<feature type="domain" description="Helix-hairpin-helix DNA-binding motif class 1" evidence="22">
    <location>
        <begin position="126"/>
        <end position="145"/>
    </location>
</feature>
<evidence type="ECO:0000256" key="18">
    <source>
        <dbReference type="ARBA" id="ARBA00044632"/>
    </source>
</evidence>
<dbReference type="InterPro" id="IPR010996">
    <property type="entry name" value="HHH_MUS81"/>
</dbReference>
<evidence type="ECO:0000259" key="22">
    <source>
        <dbReference type="SMART" id="SM00278"/>
    </source>
</evidence>
<gene>
    <name evidence="25" type="primary">polX</name>
    <name evidence="25" type="ORF">EF807_05225</name>
</gene>
<dbReference type="InterPro" id="IPR029398">
    <property type="entry name" value="PolB_thumb"/>
</dbReference>
<comment type="function">
    <text evidence="20">Repair polymerase that plays a key role in base-excision repair. During this process, the damaged base is excised by specific DNA glycosylases, the DNA backbone is nicked at the abasic site by an apurinic/apyrimidic (AP) endonuclease, and POLB removes 5'-deoxyribose-phosphate from the preincised AP site acting as a 5'-deoxyribose-phosphate lyase (5'-dRP lyase); through its DNA polymerase activity, it adds one nucleotide to the 3' end of the arising single-nucleotide gap. Conducts 'gap-filling' DNA synthesis in a stepwise distributive fashion rather than in a processive fashion as for other DNA polymerases. It is also able to cleave sugar-phosphate bonds 3' to an intact AP site, acting as an AP lyase.</text>
</comment>
<dbReference type="SMART" id="SM00483">
    <property type="entry name" value="POLXc"/>
    <property type="match status" value="1"/>
</dbReference>
<dbReference type="AlphaFoldDB" id="A0A520KW90"/>
<evidence type="ECO:0000256" key="12">
    <source>
        <dbReference type="ARBA" id="ARBA00022843"/>
    </source>
</evidence>
<organism evidence="25 26">
    <name type="scientific">Candidatus Methanolliviera hydrocarbonicum</name>
    <dbReference type="NCBI Taxonomy" id="2491085"/>
    <lineage>
        <taxon>Archaea</taxon>
        <taxon>Methanobacteriati</taxon>
        <taxon>Methanobacteriota</taxon>
        <taxon>Candidatus Methanoliparia</taxon>
        <taxon>Candidatus Methanoliparales</taxon>
        <taxon>Candidatus Methanollivieraceae</taxon>
        <taxon>Candidatus Methanolliviera</taxon>
    </lineage>
</organism>
<evidence type="ECO:0000256" key="9">
    <source>
        <dbReference type="ARBA" id="ARBA00022695"/>
    </source>
</evidence>
<dbReference type="Gene3D" id="3.30.460.10">
    <property type="entry name" value="Beta Polymerase, domain 2"/>
    <property type="match status" value="1"/>
</dbReference>
<dbReference type="InterPro" id="IPR002054">
    <property type="entry name" value="DNA-dir_DNA_pol_X"/>
</dbReference>
<dbReference type="Pfam" id="PF14791">
    <property type="entry name" value="DNA_pol_B_thumb"/>
    <property type="match status" value="1"/>
</dbReference>
<dbReference type="InterPro" id="IPR047967">
    <property type="entry name" value="PolX_PHP"/>
</dbReference>
<dbReference type="InterPro" id="IPR022311">
    <property type="entry name" value="PolX-like"/>
</dbReference>
<dbReference type="InterPro" id="IPR016195">
    <property type="entry name" value="Pol/histidinol_Pase-like"/>
</dbReference>
<dbReference type="GO" id="GO:0008270">
    <property type="term" value="F:zinc ion binding"/>
    <property type="evidence" value="ECO:0007669"/>
    <property type="project" value="TreeGrafter"/>
</dbReference>
<feature type="domain" description="Helix-hairpin-helix DNA-binding motif class 1" evidence="22">
    <location>
        <begin position="91"/>
        <end position="110"/>
    </location>
</feature>
<protein>
    <recommendedName>
        <fullName evidence="5">DNA polymerase beta</fullName>
        <ecNumber evidence="3">2.7.7.7</ecNumber>
        <ecNumber evidence="4">4.2.99.18</ecNumber>
    </recommendedName>
    <alternativeName>
        <fullName evidence="16">5'-deoxyribose-phosphate lyase</fullName>
    </alternativeName>
    <alternativeName>
        <fullName evidence="17">AP lyase</fullName>
    </alternativeName>
</protein>
<keyword evidence="11" id="KW-0227">DNA damage</keyword>
<evidence type="ECO:0000256" key="8">
    <source>
        <dbReference type="ARBA" id="ARBA00022679"/>
    </source>
</evidence>
<dbReference type="InterPro" id="IPR003583">
    <property type="entry name" value="Hlx-hairpin-Hlx_DNA-bd_motif"/>
</dbReference>